<evidence type="ECO:0000256" key="1">
    <source>
        <dbReference type="ARBA" id="ARBA00010792"/>
    </source>
</evidence>
<feature type="domain" description="VTT" evidence="3">
    <location>
        <begin position="48"/>
        <end position="174"/>
    </location>
</feature>
<dbReference type="InterPro" id="IPR051311">
    <property type="entry name" value="DedA_domain"/>
</dbReference>
<gene>
    <name evidence="4" type="ORF">HNP81_002418</name>
</gene>
<protein>
    <submittedName>
        <fullName evidence="4">Membrane protein DedA with SNARE-associated domain</fullName>
    </submittedName>
</protein>
<accession>A0ABR6CQ19</accession>
<evidence type="ECO:0000259" key="3">
    <source>
        <dbReference type="Pfam" id="PF09335"/>
    </source>
</evidence>
<feature type="transmembrane region" description="Helical" evidence="2">
    <location>
        <begin position="23"/>
        <end position="48"/>
    </location>
</feature>
<dbReference type="Proteomes" id="UP000626697">
    <property type="component" value="Unassembled WGS sequence"/>
</dbReference>
<feature type="transmembrane region" description="Helical" evidence="2">
    <location>
        <begin position="68"/>
        <end position="90"/>
    </location>
</feature>
<feature type="transmembrane region" description="Helical" evidence="2">
    <location>
        <begin position="192"/>
        <end position="210"/>
    </location>
</feature>
<dbReference type="PANTHER" id="PTHR42709">
    <property type="entry name" value="ALKALINE PHOSPHATASE LIKE PROTEIN"/>
    <property type="match status" value="1"/>
</dbReference>
<dbReference type="PANTHER" id="PTHR42709:SF9">
    <property type="entry name" value="ALKALINE PHOSPHATASE LIKE PROTEIN"/>
    <property type="match status" value="1"/>
</dbReference>
<comment type="caution">
    <text evidence="4">The sequence shown here is derived from an EMBL/GenBank/DDBJ whole genome shotgun (WGS) entry which is preliminary data.</text>
</comment>
<proteinExistence type="inferred from homology"/>
<name>A0ABR6CQ19_9BACI</name>
<feature type="transmembrane region" description="Helical" evidence="2">
    <location>
        <begin position="154"/>
        <end position="172"/>
    </location>
</feature>
<evidence type="ECO:0000256" key="2">
    <source>
        <dbReference type="SAM" id="Phobius"/>
    </source>
</evidence>
<reference evidence="4 5" key="1">
    <citation type="submission" date="2020-08" db="EMBL/GenBank/DDBJ databases">
        <title>Genomic Encyclopedia of Type Strains, Phase IV (KMG-IV): sequencing the most valuable type-strain genomes for metagenomic binning, comparative biology and taxonomic classification.</title>
        <authorList>
            <person name="Goeker M."/>
        </authorList>
    </citation>
    <scope>NUCLEOTIDE SEQUENCE [LARGE SCALE GENOMIC DNA]</scope>
    <source>
        <strain evidence="4 5">DSM 105481</strain>
    </source>
</reference>
<organism evidence="4 5">
    <name type="scientific">Peribacillus huizhouensis</name>
    <dbReference type="NCBI Taxonomy" id="1501239"/>
    <lineage>
        <taxon>Bacteria</taxon>
        <taxon>Bacillati</taxon>
        <taxon>Bacillota</taxon>
        <taxon>Bacilli</taxon>
        <taxon>Bacillales</taxon>
        <taxon>Bacillaceae</taxon>
        <taxon>Peribacillus</taxon>
    </lineage>
</organism>
<dbReference type="EMBL" id="JACJHX010000006">
    <property type="protein sequence ID" value="MBA9027128.1"/>
    <property type="molecule type" value="Genomic_DNA"/>
</dbReference>
<feature type="transmembrane region" description="Helical" evidence="2">
    <location>
        <begin position="117"/>
        <end position="134"/>
    </location>
</feature>
<dbReference type="InterPro" id="IPR032816">
    <property type="entry name" value="VTT_dom"/>
</dbReference>
<keyword evidence="2" id="KW-1133">Transmembrane helix</keyword>
<dbReference type="Pfam" id="PF09335">
    <property type="entry name" value="VTT_dom"/>
    <property type="match status" value="1"/>
</dbReference>
<keyword evidence="2" id="KW-0812">Transmembrane</keyword>
<keyword evidence="5" id="KW-1185">Reference proteome</keyword>
<evidence type="ECO:0000313" key="5">
    <source>
        <dbReference type="Proteomes" id="UP000626697"/>
    </source>
</evidence>
<evidence type="ECO:0000313" key="4">
    <source>
        <dbReference type="EMBL" id="MBA9027128.1"/>
    </source>
</evidence>
<sequence>MIKNLLKNVNYQYWVGESMMQHLMYLLGHFGYFGIIIALMGGIIGLPIPDEILLTYIGYLVFNDQLNYMTSLVSAVTGAIGGISISYLLGGKFGLPFLRKFGPKFHLTEKRINKTKLLFSKVGPFLLFIGYFIPGIRHVTAYLAGINGLSYKKFAVYAYSGAIVWCFTFITLGTKLGREWKKVGIYLTDYSLYIIILVVLLLLIFAFVYFKKSKNSGKFV</sequence>
<keyword evidence="2" id="KW-0472">Membrane</keyword>
<comment type="similarity">
    <text evidence="1">Belongs to the DedA family.</text>
</comment>